<feature type="compositionally biased region" description="Low complexity" evidence="2">
    <location>
        <begin position="273"/>
        <end position="282"/>
    </location>
</feature>
<evidence type="ECO:0000259" key="4">
    <source>
        <dbReference type="PROSITE" id="PS50056"/>
    </source>
</evidence>
<gene>
    <name evidence="5" type="ORF">A4X09_0g355</name>
</gene>
<organism evidence="5 6">
    <name type="scientific">Tilletia walkeri</name>
    <dbReference type="NCBI Taxonomy" id="117179"/>
    <lineage>
        <taxon>Eukaryota</taxon>
        <taxon>Fungi</taxon>
        <taxon>Dikarya</taxon>
        <taxon>Basidiomycota</taxon>
        <taxon>Ustilaginomycotina</taxon>
        <taxon>Exobasidiomycetes</taxon>
        <taxon>Tilletiales</taxon>
        <taxon>Tilletiaceae</taxon>
        <taxon>Tilletia</taxon>
    </lineage>
</organism>
<dbReference type="GO" id="GO:0004725">
    <property type="term" value="F:protein tyrosine phosphatase activity"/>
    <property type="evidence" value="ECO:0007669"/>
    <property type="project" value="InterPro"/>
</dbReference>
<accession>A0A8X7NFA1</accession>
<feature type="region of interest" description="Disordered" evidence="2">
    <location>
        <begin position="226"/>
        <end position="246"/>
    </location>
</feature>
<dbReference type="Gene3D" id="3.90.190.10">
    <property type="entry name" value="Protein tyrosine phosphatase superfamily"/>
    <property type="match status" value="1"/>
</dbReference>
<dbReference type="PROSITE" id="PS50056">
    <property type="entry name" value="TYR_PHOSPHATASE_2"/>
    <property type="match status" value="1"/>
</dbReference>
<reference evidence="5" key="1">
    <citation type="submission" date="2016-04" db="EMBL/GenBank/DDBJ databases">
        <authorList>
            <person name="Nguyen H.D."/>
            <person name="Samba Siva P."/>
            <person name="Cullis J."/>
            <person name="Levesque C.A."/>
            <person name="Hambleton S."/>
        </authorList>
    </citation>
    <scope>NUCLEOTIDE SEQUENCE</scope>
    <source>
        <strain evidence="5">DAOMC 236422</strain>
    </source>
</reference>
<proteinExistence type="inferred from homology"/>
<reference evidence="5" key="2">
    <citation type="journal article" date="2019" name="IMA Fungus">
        <title>Genome sequencing and comparison of five Tilletia species to identify candidate genes for the detection of regulated species infecting wheat.</title>
        <authorList>
            <person name="Nguyen H.D.T."/>
            <person name="Sultana T."/>
            <person name="Kesanakurti P."/>
            <person name="Hambleton S."/>
        </authorList>
    </citation>
    <scope>NUCLEOTIDE SEQUENCE</scope>
    <source>
        <strain evidence="5">DAOMC 236422</strain>
    </source>
</reference>
<feature type="compositionally biased region" description="Basic residues" evidence="2">
    <location>
        <begin position="1"/>
        <end position="10"/>
    </location>
</feature>
<keyword evidence="6" id="KW-1185">Reference proteome</keyword>
<dbReference type="InterPro" id="IPR003595">
    <property type="entry name" value="Tyr_Pase_cat"/>
</dbReference>
<evidence type="ECO:0000256" key="2">
    <source>
        <dbReference type="SAM" id="MobiDB-lite"/>
    </source>
</evidence>
<comment type="similarity">
    <text evidence="1">Belongs to the protein-tyrosine phosphatase family. Non-receptor class subfamily.</text>
</comment>
<sequence>MRSSRQRTKPRAPSSNTELDDRLVRGIARLGELDRRRLDTWLDYVDSHQSDDADEDDNGGLGQDEDDRPAYSWTQARLVKSHLRDNRYSNIAAWDHALLPGLYLNASLIPPLPFAPDTKGKGRNGQAYIASQAPLPHTFPTFFAHLCAQHVRVLVMLTPLEERGAPKADRYWPSQAEQTQSSLSSRLYDAGAHIFHHQAGGGAAAAKPRMNLGSTGWSVDLLEERELSTGPPLDPSSSSTSQHPRALPQGTLLHLRHLRLHIGSHTSPADCQSISSSSSSSSRPEHSPPHQDLFQLHLSSWADWGADSLETLDILLDWIDHLQQSSQPLQTQTSPSIPPIWIHCSAGVGRSGTVIAAHILRHLPTSSTTSKLVPASAVPEDRDRAYLLADCNLAEGEGEGEEGDDDLAQCIAVVAYLRRYRPSMVQTPAQLGMIYEAGASIRERAKSEGTELA</sequence>
<feature type="compositionally biased region" description="Acidic residues" evidence="2">
    <location>
        <begin position="52"/>
        <end position="67"/>
    </location>
</feature>
<dbReference type="InterPro" id="IPR000387">
    <property type="entry name" value="Tyr_Pase_dom"/>
</dbReference>
<evidence type="ECO:0008006" key="7">
    <source>
        <dbReference type="Google" id="ProtNLM"/>
    </source>
</evidence>
<evidence type="ECO:0000256" key="1">
    <source>
        <dbReference type="ARBA" id="ARBA00009649"/>
    </source>
</evidence>
<dbReference type="InterPro" id="IPR016130">
    <property type="entry name" value="Tyr_Pase_AS"/>
</dbReference>
<dbReference type="SMART" id="SM00194">
    <property type="entry name" value="PTPc"/>
    <property type="match status" value="1"/>
</dbReference>
<dbReference type="SUPFAM" id="SSF52799">
    <property type="entry name" value="(Phosphotyrosine protein) phosphatases II"/>
    <property type="match status" value="1"/>
</dbReference>
<dbReference type="Pfam" id="PF00102">
    <property type="entry name" value="Y_phosphatase"/>
    <property type="match status" value="2"/>
</dbReference>
<dbReference type="InterPro" id="IPR050348">
    <property type="entry name" value="Protein-Tyr_Phosphatase"/>
</dbReference>
<name>A0A8X7NFA1_9BASI</name>
<evidence type="ECO:0000313" key="6">
    <source>
        <dbReference type="Proteomes" id="UP000078113"/>
    </source>
</evidence>
<dbReference type="PANTHER" id="PTHR19134:SF449">
    <property type="entry name" value="TYROSINE-PROTEIN PHOSPHATASE 1"/>
    <property type="match status" value="1"/>
</dbReference>
<dbReference type="PROSITE" id="PS50055">
    <property type="entry name" value="TYR_PHOSPHATASE_PTP"/>
    <property type="match status" value="1"/>
</dbReference>
<dbReference type="Proteomes" id="UP000078113">
    <property type="component" value="Unassembled WGS sequence"/>
</dbReference>
<dbReference type="AlphaFoldDB" id="A0A8X7NFA1"/>
<dbReference type="InterPro" id="IPR029021">
    <property type="entry name" value="Prot-tyrosine_phosphatase-like"/>
</dbReference>
<dbReference type="PRINTS" id="PR00700">
    <property type="entry name" value="PRTYPHPHTASE"/>
</dbReference>
<feature type="domain" description="Tyrosine-protein phosphatase" evidence="3">
    <location>
        <begin position="86"/>
        <end position="441"/>
    </location>
</feature>
<dbReference type="InterPro" id="IPR000242">
    <property type="entry name" value="PTP_cat"/>
</dbReference>
<feature type="region of interest" description="Disordered" evidence="2">
    <location>
        <begin position="1"/>
        <end position="20"/>
    </location>
</feature>
<dbReference type="PROSITE" id="PS00383">
    <property type="entry name" value="TYR_PHOSPHATASE_1"/>
    <property type="match status" value="1"/>
</dbReference>
<dbReference type="SMART" id="SM00404">
    <property type="entry name" value="PTPc_motif"/>
    <property type="match status" value="1"/>
</dbReference>
<feature type="region of interest" description="Disordered" evidence="2">
    <location>
        <begin position="48"/>
        <end position="69"/>
    </location>
</feature>
<evidence type="ECO:0000313" key="5">
    <source>
        <dbReference type="EMBL" id="KAE8272003.1"/>
    </source>
</evidence>
<comment type="caution">
    <text evidence="5">The sequence shown here is derived from an EMBL/GenBank/DDBJ whole genome shotgun (WGS) entry which is preliminary data.</text>
</comment>
<evidence type="ECO:0000259" key="3">
    <source>
        <dbReference type="PROSITE" id="PS50055"/>
    </source>
</evidence>
<dbReference type="EMBL" id="LWDG02000006">
    <property type="protein sequence ID" value="KAE8272003.1"/>
    <property type="molecule type" value="Genomic_DNA"/>
</dbReference>
<feature type="region of interest" description="Disordered" evidence="2">
    <location>
        <begin position="265"/>
        <end position="291"/>
    </location>
</feature>
<protein>
    <recommendedName>
        <fullName evidence="7">Protein-tyrosine-phosphatase</fullName>
    </recommendedName>
</protein>
<feature type="domain" description="Tyrosine specific protein phosphatases" evidence="4">
    <location>
        <begin position="316"/>
        <end position="432"/>
    </location>
</feature>
<dbReference type="PANTHER" id="PTHR19134">
    <property type="entry name" value="RECEPTOR-TYPE TYROSINE-PROTEIN PHOSPHATASE"/>
    <property type="match status" value="1"/>
</dbReference>